<evidence type="ECO:0000256" key="4">
    <source>
        <dbReference type="ARBA" id="ARBA00034320"/>
    </source>
</evidence>
<evidence type="ECO:0000313" key="9">
    <source>
        <dbReference type="Proteomes" id="UP000500767"/>
    </source>
</evidence>
<name>A0A6M8HML6_9PROT</name>
<keyword evidence="2" id="KW-0378">Hydrolase</keyword>
<dbReference type="AlphaFoldDB" id="A0A6M8HML6"/>
<dbReference type="KEGG" id="lck:HN018_05945"/>
<dbReference type="SMART" id="SM00833">
    <property type="entry name" value="CobW_C"/>
    <property type="match status" value="1"/>
</dbReference>
<reference evidence="8 9" key="1">
    <citation type="journal article" date="2014" name="World J. Microbiol. Biotechnol.">
        <title>Biodiversity and physiological characteristics of Antarctic and Arctic lichens-associated bacteria.</title>
        <authorList>
            <person name="Lee Y.M."/>
            <person name="Kim E.H."/>
            <person name="Lee H.K."/>
            <person name="Hong S.G."/>
        </authorList>
    </citation>
    <scope>NUCLEOTIDE SEQUENCE [LARGE SCALE GENOMIC DNA]</scope>
    <source>
        <strain evidence="8 9">PAMC 26569</strain>
    </source>
</reference>
<organism evidence="8 9">
    <name type="scientific">Lichenicola cladoniae</name>
    <dbReference type="NCBI Taxonomy" id="1484109"/>
    <lineage>
        <taxon>Bacteria</taxon>
        <taxon>Pseudomonadati</taxon>
        <taxon>Pseudomonadota</taxon>
        <taxon>Alphaproteobacteria</taxon>
        <taxon>Acetobacterales</taxon>
        <taxon>Acetobacteraceae</taxon>
        <taxon>Lichenicola</taxon>
    </lineage>
</organism>
<sequence length="356" mass="37521">MSVTSPVTNLGKIPATIITGFLGAGKTTLLRHVLEHAGGRRIAVIVNEFGALGIDGDTLRACGITGCDDEDIVELANGCLCCTVADDFVPTMEALISRPNPPEHIVIETSGLALPKPLLKAFNWPSVRARLTVDGVIAVVDAPAVHAGRFADDPEDVARQRAADPSLDHDNPLAEVYEDQLMSADLVVLNKTDLLTTAEVDALAVQIAGIIPRAVKLVRTTEGRLDPAVLLGLGSAAEDDLAARPSHHDAMDGEHEHDDFDSFVVPIGAQASAEALVARLAAVTEAHDVLRMKGFAVVEGKSMRLAVQGVGTRFRQQFDRAWKPGEPRAGSIVVIGRQGLDRTAIAAAINDATGAV</sequence>
<comment type="function">
    <text evidence="5">Zinc chaperone that directly transfers zinc cofactor to target proteins, thereby activating them. Zinc is transferred from the CXCC motif in the GTPase domain to the zinc binding site in target proteins in a process requiring GTP hydrolysis.</text>
</comment>
<protein>
    <submittedName>
        <fullName evidence="8">Cobalamin biosynthesis protein CobW</fullName>
    </submittedName>
</protein>
<dbReference type="NCBIfam" id="TIGR02475">
    <property type="entry name" value="CobW"/>
    <property type="match status" value="1"/>
</dbReference>
<dbReference type="GO" id="GO:0016787">
    <property type="term" value="F:hydrolase activity"/>
    <property type="evidence" value="ECO:0007669"/>
    <property type="project" value="UniProtKB-KW"/>
</dbReference>
<dbReference type="PANTHER" id="PTHR13748">
    <property type="entry name" value="COBW-RELATED"/>
    <property type="match status" value="1"/>
</dbReference>
<dbReference type="InterPro" id="IPR051316">
    <property type="entry name" value="Zinc-reg_GTPase_activator"/>
</dbReference>
<keyword evidence="9" id="KW-1185">Reference proteome</keyword>
<dbReference type="SUPFAM" id="SSF52540">
    <property type="entry name" value="P-loop containing nucleoside triphosphate hydrolases"/>
    <property type="match status" value="1"/>
</dbReference>
<proteinExistence type="inferred from homology"/>
<dbReference type="EMBL" id="CP053708">
    <property type="protein sequence ID" value="QKE89649.1"/>
    <property type="molecule type" value="Genomic_DNA"/>
</dbReference>
<dbReference type="GO" id="GO:0009236">
    <property type="term" value="P:cobalamin biosynthetic process"/>
    <property type="evidence" value="ECO:0007669"/>
    <property type="project" value="InterPro"/>
</dbReference>
<dbReference type="SUPFAM" id="SSF90002">
    <property type="entry name" value="Hypothetical protein YjiA, C-terminal domain"/>
    <property type="match status" value="1"/>
</dbReference>
<evidence type="ECO:0000256" key="1">
    <source>
        <dbReference type="ARBA" id="ARBA00022741"/>
    </source>
</evidence>
<dbReference type="GO" id="GO:0005737">
    <property type="term" value="C:cytoplasm"/>
    <property type="evidence" value="ECO:0007669"/>
    <property type="project" value="TreeGrafter"/>
</dbReference>
<keyword evidence="1" id="KW-0547">Nucleotide-binding</keyword>
<keyword evidence="3" id="KW-0143">Chaperone</keyword>
<dbReference type="InterPro" id="IPR011629">
    <property type="entry name" value="CobW-like_C"/>
</dbReference>
<dbReference type="Gene3D" id="3.40.50.300">
    <property type="entry name" value="P-loop containing nucleotide triphosphate hydrolases"/>
    <property type="match status" value="1"/>
</dbReference>
<gene>
    <name evidence="8" type="primary">cobW</name>
    <name evidence="8" type="ORF">HN018_05945</name>
</gene>
<dbReference type="Proteomes" id="UP000500767">
    <property type="component" value="Chromosome"/>
</dbReference>
<dbReference type="InterPro" id="IPR036627">
    <property type="entry name" value="CobW-likC_sf"/>
</dbReference>
<comment type="catalytic activity">
    <reaction evidence="6">
        <text>GTP + H2O = GDP + phosphate + H(+)</text>
        <dbReference type="Rhea" id="RHEA:19669"/>
        <dbReference type="ChEBI" id="CHEBI:15377"/>
        <dbReference type="ChEBI" id="CHEBI:15378"/>
        <dbReference type="ChEBI" id="CHEBI:37565"/>
        <dbReference type="ChEBI" id="CHEBI:43474"/>
        <dbReference type="ChEBI" id="CHEBI:58189"/>
    </reaction>
    <physiologicalReaction direction="left-to-right" evidence="6">
        <dbReference type="Rhea" id="RHEA:19670"/>
    </physiologicalReaction>
</comment>
<dbReference type="PANTHER" id="PTHR13748:SF62">
    <property type="entry name" value="COBW DOMAIN-CONTAINING PROTEIN"/>
    <property type="match status" value="1"/>
</dbReference>
<dbReference type="RefSeq" id="WP_171834637.1">
    <property type="nucleotide sequence ID" value="NZ_CP053708.1"/>
</dbReference>
<dbReference type="InterPro" id="IPR012824">
    <property type="entry name" value="CobW"/>
</dbReference>
<dbReference type="GO" id="GO:0000166">
    <property type="term" value="F:nucleotide binding"/>
    <property type="evidence" value="ECO:0007669"/>
    <property type="project" value="UniProtKB-KW"/>
</dbReference>
<comment type="similarity">
    <text evidence="4">Belongs to the SIMIBI class G3E GTPase family. ZNG1 subfamily.</text>
</comment>
<evidence type="ECO:0000313" key="8">
    <source>
        <dbReference type="EMBL" id="QKE89649.1"/>
    </source>
</evidence>
<evidence type="ECO:0000259" key="7">
    <source>
        <dbReference type="SMART" id="SM00833"/>
    </source>
</evidence>
<dbReference type="Pfam" id="PF07683">
    <property type="entry name" value="CobW_C"/>
    <property type="match status" value="1"/>
</dbReference>
<evidence type="ECO:0000256" key="5">
    <source>
        <dbReference type="ARBA" id="ARBA00045658"/>
    </source>
</evidence>
<dbReference type="InterPro" id="IPR027417">
    <property type="entry name" value="P-loop_NTPase"/>
</dbReference>
<dbReference type="Pfam" id="PF02492">
    <property type="entry name" value="cobW"/>
    <property type="match status" value="1"/>
</dbReference>
<dbReference type="CDD" id="cd03112">
    <property type="entry name" value="CobW-like"/>
    <property type="match status" value="1"/>
</dbReference>
<accession>A0A6M8HML6</accession>
<dbReference type="Gene3D" id="3.30.1220.10">
    <property type="entry name" value="CobW-like, C-terminal domain"/>
    <property type="match status" value="1"/>
</dbReference>
<feature type="domain" description="CobW C-terminal" evidence="7">
    <location>
        <begin position="260"/>
        <end position="353"/>
    </location>
</feature>
<evidence type="ECO:0000256" key="6">
    <source>
        <dbReference type="ARBA" id="ARBA00049117"/>
    </source>
</evidence>
<dbReference type="InterPro" id="IPR003495">
    <property type="entry name" value="CobW/HypB/UreG_nucleotide-bd"/>
</dbReference>
<evidence type="ECO:0000256" key="3">
    <source>
        <dbReference type="ARBA" id="ARBA00023186"/>
    </source>
</evidence>
<evidence type="ECO:0000256" key="2">
    <source>
        <dbReference type="ARBA" id="ARBA00022801"/>
    </source>
</evidence>